<evidence type="ECO:0000256" key="2">
    <source>
        <dbReference type="ARBA" id="ARBA00022692"/>
    </source>
</evidence>
<reference evidence="8 9" key="1">
    <citation type="submission" date="2022-01" db="EMBL/GenBank/DDBJ databases">
        <authorList>
            <person name="Xiong W."/>
            <person name="Schranz E."/>
        </authorList>
    </citation>
    <scope>NUCLEOTIDE SEQUENCE [LARGE SCALE GENOMIC DNA]</scope>
</reference>
<dbReference type="InterPro" id="IPR036872">
    <property type="entry name" value="CH_dom_sf"/>
</dbReference>
<keyword evidence="4 7" id="KW-1133">Transmembrane helix</keyword>
<evidence type="ECO:0000256" key="3">
    <source>
        <dbReference type="ARBA" id="ARBA00022737"/>
    </source>
</evidence>
<keyword evidence="5 7" id="KW-0472">Membrane</keyword>
<dbReference type="GO" id="GO:0005737">
    <property type="term" value="C:cytoplasm"/>
    <property type="evidence" value="ECO:0007669"/>
    <property type="project" value="TreeGrafter"/>
</dbReference>
<dbReference type="InterPro" id="IPR039959">
    <property type="entry name" value="Fimbrin/Plastin"/>
</dbReference>
<evidence type="ECO:0000256" key="5">
    <source>
        <dbReference type="ARBA" id="ARBA00023136"/>
    </source>
</evidence>
<dbReference type="GO" id="GO:0005884">
    <property type="term" value="C:actin filament"/>
    <property type="evidence" value="ECO:0007669"/>
    <property type="project" value="TreeGrafter"/>
</dbReference>
<dbReference type="GO" id="GO:0051639">
    <property type="term" value="P:actin filament network formation"/>
    <property type="evidence" value="ECO:0007669"/>
    <property type="project" value="TreeGrafter"/>
</dbReference>
<evidence type="ECO:0000313" key="8">
    <source>
        <dbReference type="EMBL" id="CAH1453982.1"/>
    </source>
</evidence>
<dbReference type="AlphaFoldDB" id="A0AAU9PU99"/>
<proteinExistence type="predicted"/>
<feature type="transmembrane region" description="Helical" evidence="7">
    <location>
        <begin position="107"/>
        <end position="127"/>
    </location>
</feature>
<keyword evidence="3" id="KW-0677">Repeat</keyword>
<dbReference type="InterPro" id="IPR006214">
    <property type="entry name" value="Bax_inhibitor_1-related"/>
</dbReference>
<dbReference type="GO" id="GO:0051015">
    <property type="term" value="F:actin filament binding"/>
    <property type="evidence" value="ECO:0007669"/>
    <property type="project" value="InterPro"/>
</dbReference>
<feature type="transmembrane region" description="Helical" evidence="7">
    <location>
        <begin position="134"/>
        <end position="153"/>
    </location>
</feature>
<feature type="transmembrane region" description="Helical" evidence="7">
    <location>
        <begin position="82"/>
        <end position="101"/>
    </location>
</feature>
<comment type="caution">
    <text evidence="8">The sequence shown here is derived from an EMBL/GenBank/DDBJ whole genome shotgun (WGS) entry which is preliminary data.</text>
</comment>
<evidence type="ECO:0000256" key="1">
    <source>
        <dbReference type="ARBA" id="ARBA00004141"/>
    </source>
</evidence>
<name>A0AAU9PU99_9ASTR</name>
<dbReference type="GO" id="GO:0032432">
    <property type="term" value="C:actin filament bundle"/>
    <property type="evidence" value="ECO:0007669"/>
    <property type="project" value="TreeGrafter"/>
</dbReference>
<dbReference type="PANTHER" id="PTHR19961">
    <property type="entry name" value="FIMBRIN/PLASTIN"/>
    <property type="match status" value="1"/>
</dbReference>
<evidence type="ECO:0000256" key="6">
    <source>
        <dbReference type="ARBA" id="ARBA00023203"/>
    </source>
</evidence>
<dbReference type="GO" id="GO:0016020">
    <property type="term" value="C:membrane"/>
    <property type="evidence" value="ECO:0007669"/>
    <property type="project" value="UniProtKB-SubCell"/>
</dbReference>
<accession>A0AAU9PU99</accession>
<dbReference type="Gene3D" id="1.10.418.10">
    <property type="entry name" value="Calponin-like domain"/>
    <property type="match status" value="1"/>
</dbReference>
<feature type="transmembrane region" description="Helical" evidence="7">
    <location>
        <begin position="28"/>
        <end position="48"/>
    </location>
</feature>
<evidence type="ECO:0000313" key="9">
    <source>
        <dbReference type="Proteomes" id="UP001157418"/>
    </source>
</evidence>
<keyword evidence="6" id="KW-0009">Actin-binding</keyword>
<keyword evidence="9" id="KW-1185">Reference proteome</keyword>
<evidence type="ECO:0000256" key="4">
    <source>
        <dbReference type="ARBA" id="ARBA00022989"/>
    </source>
</evidence>
<protein>
    <submittedName>
        <fullName evidence="8">Uncharacterized protein</fullName>
    </submittedName>
</protein>
<gene>
    <name evidence="8" type="ORF">LVIROSA_LOCUS39185</name>
</gene>
<dbReference type="SUPFAM" id="SSF47576">
    <property type="entry name" value="Calponin-homology domain, CH-domain"/>
    <property type="match status" value="1"/>
</dbReference>
<dbReference type="Pfam" id="PF01027">
    <property type="entry name" value="Bax1-I"/>
    <property type="match status" value="1"/>
</dbReference>
<dbReference type="PANTHER" id="PTHR19961:SF67">
    <property type="entry name" value="CALPONIN DOMAIN, EF-HAND DOMAIN PAIR, CH DOMAIN SUPERFAMILY, FIMBRIN_PLASTIN"/>
    <property type="match status" value="1"/>
</dbReference>
<dbReference type="Proteomes" id="UP001157418">
    <property type="component" value="Unassembled WGS sequence"/>
</dbReference>
<comment type="subcellular location">
    <subcellularLocation>
        <location evidence="1">Membrane</location>
        <topology evidence="1">Multi-pass membrane protein</topology>
    </subcellularLocation>
</comment>
<keyword evidence="2 7" id="KW-0812">Transmembrane</keyword>
<sequence>MESLLSSCYSLKDIRQISPEVQTALKQGYAKVCCLLIAYALGFYLHILLDNGCFFTALATFECMLWLIATPPWEEHKRLMTYYLFSILYGASSVSVAKLFIDFDTRMWVSEYIGAAIAFACFSGAAMLERRREFFYLGALLSSGVSIFFWSHFASKIFGGATAYFQSEIYFGLMAVVGCMVVATQVLIPKTWICDAVEQFGRKGTEEEYEDEGDYEQKLHSTTNKNSIQLLADLNLRKTPQLLELQIQYEDVEELITLSPEKILLKWMNFHLKKAGYTKTVTNFSTNIKVSTYALLVEDVLEVVSDTVVVHEAAASRIQRLTKFVEFESFYSKPWCFSII</sequence>
<organism evidence="8 9">
    <name type="scientific">Lactuca virosa</name>
    <dbReference type="NCBI Taxonomy" id="75947"/>
    <lineage>
        <taxon>Eukaryota</taxon>
        <taxon>Viridiplantae</taxon>
        <taxon>Streptophyta</taxon>
        <taxon>Embryophyta</taxon>
        <taxon>Tracheophyta</taxon>
        <taxon>Spermatophyta</taxon>
        <taxon>Magnoliopsida</taxon>
        <taxon>eudicotyledons</taxon>
        <taxon>Gunneridae</taxon>
        <taxon>Pentapetalae</taxon>
        <taxon>asterids</taxon>
        <taxon>campanulids</taxon>
        <taxon>Asterales</taxon>
        <taxon>Asteraceae</taxon>
        <taxon>Cichorioideae</taxon>
        <taxon>Cichorieae</taxon>
        <taxon>Lactucinae</taxon>
        <taxon>Lactuca</taxon>
    </lineage>
</organism>
<dbReference type="GO" id="GO:0051017">
    <property type="term" value="P:actin filament bundle assembly"/>
    <property type="evidence" value="ECO:0007669"/>
    <property type="project" value="InterPro"/>
</dbReference>
<evidence type="ECO:0000256" key="7">
    <source>
        <dbReference type="SAM" id="Phobius"/>
    </source>
</evidence>
<feature type="transmembrane region" description="Helical" evidence="7">
    <location>
        <begin position="169"/>
        <end position="188"/>
    </location>
</feature>
<dbReference type="EMBL" id="CAKMRJ010005745">
    <property type="protein sequence ID" value="CAH1453982.1"/>
    <property type="molecule type" value="Genomic_DNA"/>
</dbReference>